<accession>A0A077QS51</accession>
<protein>
    <submittedName>
        <fullName evidence="2">Uncharacterized protein</fullName>
    </submittedName>
</protein>
<sequence length="132" mass="14413">MLWRLELCSDAERAAALSGEEAEGVGPLGEVADGDDLGSQAPSSPWNDDDDPRLPNSLALGLDVFRLAELNGLLSAKSGQADQRDQGEDAIGWYEFEIKRSQSQDVETERMSVVVWVDKCDLLRFEADDAKA</sequence>
<evidence type="ECO:0000256" key="1">
    <source>
        <dbReference type="SAM" id="MobiDB-lite"/>
    </source>
</evidence>
<dbReference type="EMBL" id="HG529537">
    <property type="protein sequence ID" value="CDI52365.1"/>
    <property type="molecule type" value="Genomic_DNA"/>
</dbReference>
<organism evidence="2">
    <name type="scientific">Melanopsichium pennsylvanicum 4</name>
    <dbReference type="NCBI Taxonomy" id="1398559"/>
    <lineage>
        <taxon>Eukaryota</taxon>
        <taxon>Fungi</taxon>
        <taxon>Dikarya</taxon>
        <taxon>Basidiomycota</taxon>
        <taxon>Ustilaginomycotina</taxon>
        <taxon>Ustilaginomycetes</taxon>
        <taxon>Ustilaginales</taxon>
        <taxon>Ustilaginaceae</taxon>
        <taxon>Melanopsichium</taxon>
    </lineage>
</organism>
<dbReference type="AlphaFoldDB" id="A0A077QS51"/>
<name>A0A077QS51_9BASI</name>
<proteinExistence type="predicted"/>
<feature type="region of interest" description="Disordered" evidence="1">
    <location>
        <begin position="16"/>
        <end position="53"/>
    </location>
</feature>
<reference evidence="2" key="1">
    <citation type="journal article" date="2014" name="Genome Biol. Evol.">
        <title>Gene Loss Rather Than Gene Gain Is Associated with a Host Jump from Monocots to Dicots in the Smut Fungus Melanopsichium pennsylvanicum.</title>
        <authorList>
            <person name="Sharma R."/>
            <person name="Mishra B."/>
            <person name="Runge F."/>
            <person name="Thines M."/>
        </authorList>
    </citation>
    <scope>NUCLEOTIDE SEQUENCE</scope>
    <source>
        <strain evidence="2">4</strain>
    </source>
</reference>
<evidence type="ECO:0000313" key="2">
    <source>
        <dbReference type="EMBL" id="CDI52365.1"/>
    </source>
</evidence>